<dbReference type="PANTHER" id="PTHR35850:SF2">
    <property type="entry name" value="TYPE VI SECRETION SYSTEM CONTRACTILE SHEATH SMALL SUBUNIT"/>
    <property type="match status" value="1"/>
</dbReference>
<dbReference type="RefSeq" id="WP_215818737.1">
    <property type="nucleotide sequence ID" value="NZ_JAGSOY010000008.1"/>
</dbReference>
<proteinExistence type="predicted"/>
<keyword evidence="3" id="KW-1185">Reference proteome</keyword>
<dbReference type="InterPro" id="IPR008312">
    <property type="entry name" value="T6SS_TssB1"/>
</dbReference>
<reference evidence="2 3" key="1">
    <citation type="submission" date="2021-04" db="EMBL/GenBank/DDBJ databases">
        <authorList>
            <person name="Pira H."/>
            <person name="Risdian C."/>
            <person name="Wink J."/>
        </authorList>
    </citation>
    <scope>NUCLEOTIDE SEQUENCE [LARGE SCALE GENOMIC DNA]</scope>
    <source>
        <strain evidence="2 3">WH53</strain>
    </source>
</reference>
<dbReference type="PIRSF" id="PIRSF028301">
    <property type="entry name" value="UCP028301"/>
    <property type="match status" value="1"/>
</dbReference>
<protein>
    <submittedName>
        <fullName evidence="2">Type VI secretion system contractile sheath small subunit</fullName>
    </submittedName>
</protein>
<dbReference type="NCBIfam" id="TIGR03358">
    <property type="entry name" value="VI_chp_5"/>
    <property type="match status" value="1"/>
</dbReference>
<dbReference type="Proteomes" id="UP000690515">
    <property type="component" value="Unassembled WGS sequence"/>
</dbReference>
<evidence type="ECO:0000313" key="2">
    <source>
        <dbReference type="EMBL" id="MBU2710572.1"/>
    </source>
</evidence>
<feature type="compositionally biased region" description="Basic and acidic residues" evidence="1">
    <location>
        <begin position="1"/>
        <end position="13"/>
    </location>
</feature>
<sequence length="166" mass="18655">MAKEGSVAPKERINISYKPETGGAQEDVELPLKMLVVSDFTLREDDRLIEERKTISVDKDNFNEVLKKQNLAIDIAVPNTLSDNEDDDMGLSLKFENIRDFEPESIVQQVPELNQLLELRNALVALKGPLGNAPAFRKAIQNVLNDTESREKLLQELGLDKEHSGE</sequence>
<dbReference type="PANTHER" id="PTHR35850">
    <property type="entry name" value="CYTOPLASMIC PROTEIN-RELATED"/>
    <property type="match status" value="1"/>
</dbReference>
<comment type="caution">
    <text evidence="2">The sequence shown here is derived from an EMBL/GenBank/DDBJ whole genome shotgun (WGS) entry which is preliminary data.</text>
</comment>
<accession>A0ABS5Z954</accession>
<dbReference type="Pfam" id="PF05591">
    <property type="entry name" value="T6SS_VipA"/>
    <property type="match status" value="1"/>
</dbReference>
<dbReference type="EMBL" id="JAGSOY010000008">
    <property type="protein sequence ID" value="MBU2710572.1"/>
    <property type="molecule type" value="Genomic_DNA"/>
</dbReference>
<evidence type="ECO:0000313" key="3">
    <source>
        <dbReference type="Proteomes" id="UP000690515"/>
    </source>
</evidence>
<feature type="region of interest" description="Disordered" evidence="1">
    <location>
        <begin position="1"/>
        <end position="20"/>
    </location>
</feature>
<organism evidence="2 3">
    <name type="scientific">Zooshikella harenae</name>
    <dbReference type="NCBI Taxonomy" id="2827238"/>
    <lineage>
        <taxon>Bacteria</taxon>
        <taxon>Pseudomonadati</taxon>
        <taxon>Pseudomonadota</taxon>
        <taxon>Gammaproteobacteria</taxon>
        <taxon>Oceanospirillales</taxon>
        <taxon>Zooshikellaceae</taxon>
        <taxon>Zooshikella</taxon>
    </lineage>
</organism>
<name>A0ABS5Z954_9GAMM</name>
<evidence type="ECO:0000256" key="1">
    <source>
        <dbReference type="SAM" id="MobiDB-lite"/>
    </source>
</evidence>
<gene>
    <name evidence="2" type="primary">tssB</name>
    <name evidence="2" type="ORF">KCG35_05830</name>
</gene>